<name>A0A9P8RJL4_9PEZI</name>
<keyword evidence="1" id="KW-0489">Methyltransferase</keyword>
<dbReference type="InterPro" id="IPR029063">
    <property type="entry name" value="SAM-dependent_MTases_sf"/>
</dbReference>
<dbReference type="EMBL" id="JAGPXC010000014">
    <property type="protein sequence ID" value="KAH6640000.1"/>
    <property type="molecule type" value="Genomic_DNA"/>
</dbReference>
<dbReference type="AlphaFoldDB" id="A0A9P8RJL4"/>
<organism evidence="3 4">
    <name type="scientific">Truncatella angustata</name>
    <dbReference type="NCBI Taxonomy" id="152316"/>
    <lineage>
        <taxon>Eukaryota</taxon>
        <taxon>Fungi</taxon>
        <taxon>Dikarya</taxon>
        <taxon>Ascomycota</taxon>
        <taxon>Pezizomycotina</taxon>
        <taxon>Sordariomycetes</taxon>
        <taxon>Xylariomycetidae</taxon>
        <taxon>Amphisphaeriales</taxon>
        <taxon>Sporocadaceae</taxon>
        <taxon>Truncatella</taxon>
    </lineage>
</organism>
<dbReference type="SUPFAM" id="SSF53335">
    <property type="entry name" value="S-adenosyl-L-methionine-dependent methyltransferases"/>
    <property type="match status" value="1"/>
</dbReference>
<proteinExistence type="predicted"/>
<dbReference type="RefSeq" id="XP_045951074.1">
    <property type="nucleotide sequence ID" value="XM_046104369.1"/>
</dbReference>
<evidence type="ECO:0000256" key="2">
    <source>
        <dbReference type="ARBA" id="ARBA00022679"/>
    </source>
</evidence>
<protein>
    <submittedName>
        <fullName evidence="3">Uncharacterized protein</fullName>
    </submittedName>
</protein>
<dbReference type="GO" id="GO:0032259">
    <property type="term" value="P:methylation"/>
    <property type="evidence" value="ECO:0007669"/>
    <property type="project" value="UniProtKB-KW"/>
</dbReference>
<keyword evidence="2" id="KW-0808">Transferase</keyword>
<dbReference type="GO" id="GO:0008168">
    <property type="term" value="F:methyltransferase activity"/>
    <property type="evidence" value="ECO:0007669"/>
    <property type="project" value="UniProtKB-KW"/>
</dbReference>
<accession>A0A9P8RJL4</accession>
<evidence type="ECO:0000256" key="1">
    <source>
        <dbReference type="ARBA" id="ARBA00022603"/>
    </source>
</evidence>
<dbReference type="Pfam" id="PF00145">
    <property type="entry name" value="DNA_methylase"/>
    <property type="match status" value="1"/>
</dbReference>
<dbReference type="InterPro" id="IPR001525">
    <property type="entry name" value="C5_MeTfrase"/>
</dbReference>
<dbReference type="GeneID" id="70133260"/>
<evidence type="ECO:0000313" key="4">
    <source>
        <dbReference type="Proteomes" id="UP000758603"/>
    </source>
</evidence>
<keyword evidence="4" id="KW-1185">Reference proteome</keyword>
<dbReference type="OrthoDB" id="414133at2759"/>
<comment type="caution">
    <text evidence="3">The sequence shown here is derived from an EMBL/GenBank/DDBJ whole genome shotgun (WGS) entry which is preliminary data.</text>
</comment>
<reference evidence="3" key="1">
    <citation type="journal article" date="2021" name="Nat. Commun.">
        <title>Genetic determinants of endophytism in the Arabidopsis root mycobiome.</title>
        <authorList>
            <person name="Mesny F."/>
            <person name="Miyauchi S."/>
            <person name="Thiergart T."/>
            <person name="Pickel B."/>
            <person name="Atanasova L."/>
            <person name="Karlsson M."/>
            <person name="Huettel B."/>
            <person name="Barry K.W."/>
            <person name="Haridas S."/>
            <person name="Chen C."/>
            <person name="Bauer D."/>
            <person name="Andreopoulos W."/>
            <person name="Pangilinan J."/>
            <person name="LaButti K."/>
            <person name="Riley R."/>
            <person name="Lipzen A."/>
            <person name="Clum A."/>
            <person name="Drula E."/>
            <person name="Henrissat B."/>
            <person name="Kohler A."/>
            <person name="Grigoriev I.V."/>
            <person name="Martin F.M."/>
            <person name="Hacquard S."/>
        </authorList>
    </citation>
    <scope>NUCLEOTIDE SEQUENCE</scope>
    <source>
        <strain evidence="3">MPI-SDFR-AT-0073</strain>
    </source>
</reference>
<gene>
    <name evidence="3" type="ORF">BKA67DRAFT_588221</name>
</gene>
<evidence type="ECO:0000313" key="3">
    <source>
        <dbReference type="EMBL" id="KAH6640000.1"/>
    </source>
</evidence>
<dbReference type="Gene3D" id="3.90.120.10">
    <property type="entry name" value="DNA Methylase, subunit A, domain 2"/>
    <property type="match status" value="1"/>
</dbReference>
<sequence length="210" mass="24436">MKKIPPSATLQKKRRRYWIRSPWDPNVPLSRCITTHGGFGNYHYKAQRDFTLREFATMNGFPATYQFHGKNIKRQIGNAFPPCVVRVLYGHLLNWLENEDRARAVENQSMYEEEGEYDIVDNYVDDDVEIIGERVKRRKSSSAYSAADMIEINAPFCIDPSQTTGWQHRSTVDLTTESPMPLRKMDTIWVEDDDDTDDIEVLRWDVRVGG</sequence>
<dbReference type="Proteomes" id="UP000758603">
    <property type="component" value="Unassembled WGS sequence"/>
</dbReference>